<proteinExistence type="predicted"/>
<sequence>MEEKKEDGPNGIRVVMVMNRKGGCGKSTLVKGLASAAAERGESVTIFDTDSSESAYQWMLNAKELGNWAGDVTVIKSLDSAEIGETIDRLFDMPDQEHLVLIDTFGGASEAIDDLAMISHFIVIPSKLSRSDVTETTQTLKWHANLKRRAADPAAVPPSRVMLSAVPVRRNEAEETAYMHIMTTMPTLTEPVMQRAAYVRMDLEGMLGAIRDNLVNKANAKHMDVAIAEMESVLGAIDEIIKKGQADG</sequence>
<name>A0ABS6AKN0_9RHOB</name>
<evidence type="ECO:0000313" key="2">
    <source>
        <dbReference type="Proteomes" id="UP001166191"/>
    </source>
</evidence>
<dbReference type="PANTHER" id="PTHR13696">
    <property type="entry name" value="P-LOOP CONTAINING NUCLEOSIDE TRIPHOSPHATE HYDROLASE"/>
    <property type="match status" value="1"/>
</dbReference>
<dbReference type="PANTHER" id="PTHR13696:SF96">
    <property type="entry name" value="COBQ_COBB_MIND_PARA NUCLEOTIDE BINDING DOMAIN-CONTAINING PROTEIN"/>
    <property type="match status" value="1"/>
</dbReference>
<reference evidence="1" key="1">
    <citation type="submission" date="2021-06" db="EMBL/GenBank/DDBJ databases">
        <title>Paracoccus bacterium XHP0099 sp. nov., isolated from the surface waters of the Yellow Sea.</title>
        <authorList>
            <person name="Xue H."/>
            <person name="Zhang D."/>
        </authorList>
    </citation>
    <scope>NUCLEOTIDE SEQUENCE</scope>
    <source>
        <strain evidence="1">XHP0099</strain>
    </source>
</reference>
<dbReference type="InterPro" id="IPR009744">
    <property type="entry name" value="VirC1"/>
</dbReference>
<dbReference type="RefSeq" id="WP_216033811.1">
    <property type="nucleotide sequence ID" value="NZ_JAHKNG010000025.1"/>
</dbReference>
<protein>
    <submittedName>
        <fullName evidence="1">AAA family ATPase</fullName>
    </submittedName>
</protein>
<dbReference type="Pfam" id="PF07015">
    <property type="entry name" value="VirC1"/>
    <property type="match status" value="1"/>
</dbReference>
<dbReference type="InterPro" id="IPR050678">
    <property type="entry name" value="DNA_Partitioning_ATPase"/>
</dbReference>
<dbReference type="EMBL" id="JAHKNG010000025">
    <property type="protein sequence ID" value="MBU3031138.1"/>
    <property type="molecule type" value="Genomic_DNA"/>
</dbReference>
<accession>A0ABS6AKN0</accession>
<dbReference type="CDD" id="cd02042">
    <property type="entry name" value="ParAB_family"/>
    <property type="match status" value="1"/>
</dbReference>
<organism evidence="1 2">
    <name type="scientific">Paracoccus marinaquae</name>
    <dbReference type="NCBI Taxonomy" id="2841926"/>
    <lineage>
        <taxon>Bacteria</taxon>
        <taxon>Pseudomonadati</taxon>
        <taxon>Pseudomonadota</taxon>
        <taxon>Alphaproteobacteria</taxon>
        <taxon>Rhodobacterales</taxon>
        <taxon>Paracoccaceae</taxon>
        <taxon>Paracoccus</taxon>
    </lineage>
</organism>
<keyword evidence="2" id="KW-1185">Reference proteome</keyword>
<gene>
    <name evidence="1" type="ORF">KNW02_13525</name>
</gene>
<comment type="caution">
    <text evidence="1">The sequence shown here is derived from an EMBL/GenBank/DDBJ whole genome shotgun (WGS) entry which is preliminary data.</text>
</comment>
<evidence type="ECO:0000313" key="1">
    <source>
        <dbReference type="EMBL" id="MBU3031138.1"/>
    </source>
</evidence>
<dbReference type="Proteomes" id="UP001166191">
    <property type="component" value="Unassembled WGS sequence"/>
</dbReference>